<evidence type="ECO:0000313" key="5">
    <source>
        <dbReference type="Proteomes" id="UP000008068"/>
    </source>
</evidence>
<evidence type="ECO:0000259" key="3">
    <source>
        <dbReference type="Pfam" id="PF05699"/>
    </source>
</evidence>
<dbReference type="SUPFAM" id="SSF53098">
    <property type="entry name" value="Ribonuclease H-like"/>
    <property type="match status" value="1"/>
</dbReference>
<feature type="domain" description="DUF38" evidence="2">
    <location>
        <begin position="398"/>
        <end position="518"/>
    </location>
</feature>
<dbReference type="Pfam" id="PF00646">
    <property type="entry name" value="F-box"/>
    <property type="match status" value="1"/>
</dbReference>
<feature type="domain" description="DUF38" evidence="2">
    <location>
        <begin position="115"/>
        <end position="234"/>
    </location>
</feature>
<dbReference type="AlphaFoldDB" id="G0M9M2"/>
<dbReference type="InterPro" id="IPR008906">
    <property type="entry name" value="HATC_C_dom"/>
</dbReference>
<dbReference type="InterPro" id="IPR042317">
    <property type="entry name" value="She-1-like"/>
</dbReference>
<dbReference type="PANTHER" id="PTHR31006">
    <property type="entry name" value="F-BOX DOMAIN-CONTAINING PROTEIN-RELATED-RELATED"/>
    <property type="match status" value="1"/>
</dbReference>
<reference evidence="5" key="1">
    <citation type="submission" date="2011-07" db="EMBL/GenBank/DDBJ databases">
        <authorList>
            <consortium name="Caenorhabditis brenneri Sequencing and Analysis Consortium"/>
            <person name="Wilson R.K."/>
        </authorList>
    </citation>
    <scope>NUCLEOTIDE SEQUENCE [LARGE SCALE GENOMIC DNA]</scope>
    <source>
        <strain evidence="5">PB2801</strain>
    </source>
</reference>
<dbReference type="STRING" id="135651.G0M9M2"/>
<dbReference type="PANTHER" id="PTHR31006:SF8">
    <property type="entry name" value="F-BOX DOMAIN-CONTAINING PROTEIN-RELATED"/>
    <property type="match status" value="1"/>
</dbReference>
<dbReference type="Pfam" id="PF05699">
    <property type="entry name" value="Dimer_Tnp_hAT"/>
    <property type="match status" value="1"/>
</dbReference>
<dbReference type="EMBL" id="GL379787">
    <property type="protein sequence ID" value="EGT31032.1"/>
    <property type="molecule type" value="Genomic_DNA"/>
</dbReference>
<sequence>MSKPLPIWQDLPTHFKKDVVGYLDFKSRLTLRSCSKSDLSLIDSCPLHIHSLQIFQEEDDPLHFFLTFVKNGTRYKFGSEEHNASALFNLFSHRNSKCTFFIFYCEQEYSLDKLIGEFIGKLKNRDQKLDVDIFDWGSGKSAVLIRMLRFLKSDVLDKIRLNLMGFDDETGKSIVRELVETDQFKSARRIHLYNCSVDDYFEKFLRFDNLIKIGVEKLTEEMLLKLMDAVKTRSPPIGSQFVVRSNELIELDTLRLAFENFEGVRTSLKQDQTPQKAVHLISDSRCLVIIKWNKTVEATVCGRKNWQDDFKKLNLRSCSKFDLNLIGSCPLHIHSLQIDQKNEGSLNFYLYFANNKQRRYKFDSEEHNASALFNLLSHRNSKCTRLRFYCEQEYSSDRFIKEIIGKLEKREQKLNVGYFTWDSGKSAVLLRLIKCLKSEGLSKIRLNLEDFEEETKKSIVRELIETDHFKNCRDIYLSYYSVDDCFQNFFGFNNLYVEVEKITEEMLLELMDAVKTRNPPIGSQFVIGSEKVIELNTLEPQFQDFEEVITTEEDGTPQKAVHLISESKCLVIIKWRTAIEATKCFITMDGWHSKYESVEIYALFVYAVDENFKREKLNDVALLAVFLDPRSAYLDDILMDKEWKDIEKLAEDYCESFRYITQTPSTSTPPPAKMPKSSNSSFRNYMASKRSSAPTESVKLEIVKYASDLVTGRPAMESCPLLFWEANKQRFPKLSLVARHILSSPQSSAEVERLFSKCGTIISASRRNRLNSQTLNSLLLNAALANIEKMNDTKFEDDECEEKQDENDGDIDLFMWKTRKPLKRARSSPPAITSHS</sequence>
<dbReference type="eggNOG" id="ENOG502RBUT">
    <property type="taxonomic scope" value="Eukaryota"/>
</dbReference>
<dbReference type="InterPro" id="IPR002900">
    <property type="entry name" value="DUF38/FTH_CAE_spp"/>
</dbReference>
<evidence type="ECO:0000259" key="1">
    <source>
        <dbReference type="Pfam" id="PF00646"/>
    </source>
</evidence>
<feature type="domain" description="F-box" evidence="1">
    <location>
        <begin position="8"/>
        <end position="49"/>
    </location>
</feature>
<dbReference type="InParanoid" id="G0M9M2"/>
<evidence type="ECO:0008006" key="6">
    <source>
        <dbReference type="Google" id="ProtNLM"/>
    </source>
</evidence>
<dbReference type="GO" id="GO:0046983">
    <property type="term" value="F:protein dimerization activity"/>
    <property type="evidence" value="ECO:0007669"/>
    <property type="project" value="InterPro"/>
</dbReference>
<gene>
    <name evidence="4" type="ORF">CAEBREN_11544</name>
</gene>
<organism evidence="5">
    <name type="scientific">Caenorhabditis brenneri</name>
    <name type="common">Nematode worm</name>
    <dbReference type="NCBI Taxonomy" id="135651"/>
    <lineage>
        <taxon>Eukaryota</taxon>
        <taxon>Metazoa</taxon>
        <taxon>Ecdysozoa</taxon>
        <taxon>Nematoda</taxon>
        <taxon>Chromadorea</taxon>
        <taxon>Rhabditida</taxon>
        <taxon>Rhabditina</taxon>
        <taxon>Rhabditomorpha</taxon>
        <taxon>Rhabditoidea</taxon>
        <taxon>Rhabditidae</taxon>
        <taxon>Peloderinae</taxon>
        <taxon>Caenorhabditis</taxon>
    </lineage>
</organism>
<dbReference type="Pfam" id="PF01827">
    <property type="entry name" value="FTH"/>
    <property type="match status" value="2"/>
</dbReference>
<name>G0M9M2_CAEBE</name>
<accession>G0M9M2</accession>
<evidence type="ECO:0000259" key="2">
    <source>
        <dbReference type="Pfam" id="PF01827"/>
    </source>
</evidence>
<dbReference type="OrthoDB" id="5777909at2759"/>
<keyword evidence="5" id="KW-1185">Reference proteome</keyword>
<dbReference type="Proteomes" id="UP000008068">
    <property type="component" value="Unassembled WGS sequence"/>
</dbReference>
<feature type="domain" description="HAT C-terminal dimerisation" evidence="3">
    <location>
        <begin position="715"/>
        <end position="779"/>
    </location>
</feature>
<proteinExistence type="predicted"/>
<protein>
    <recommendedName>
        <fullName evidence="6">HAT C-terminal dimerisation domain-containing protein</fullName>
    </recommendedName>
</protein>
<dbReference type="HOGENOM" id="CLU_339869_0_0_1"/>
<dbReference type="InterPro" id="IPR012337">
    <property type="entry name" value="RNaseH-like_sf"/>
</dbReference>
<dbReference type="InterPro" id="IPR001810">
    <property type="entry name" value="F-box_dom"/>
</dbReference>
<evidence type="ECO:0000313" key="4">
    <source>
        <dbReference type="EMBL" id="EGT31032.1"/>
    </source>
</evidence>